<evidence type="ECO:0000256" key="2">
    <source>
        <dbReference type="ARBA" id="ARBA00012438"/>
    </source>
</evidence>
<comment type="catalytic activity">
    <reaction evidence="1">
        <text>ATP + protein L-histidine = ADP + protein N-phospho-L-histidine.</text>
        <dbReference type="EC" id="2.7.13.3"/>
    </reaction>
</comment>
<evidence type="ECO:0000256" key="4">
    <source>
        <dbReference type="ARBA" id="ARBA00022777"/>
    </source>
</evidence>
<protein>
    <recommendedName>
        <fullName evidence="2">histidine kinase</fullName>
        <ecNumber evidence="2">2.7.13.3</ecNumber>
    </recommendedName>
</protein>
<reference evidence="7 8" key="1">
    <citation type="submission" date="2019-06" db="EMBL/GenBank/DDBJ databases">
        <title>Genome of new Rhodobacteraceae sp. SM1903.</title>
        <authorList>
            <person name="Ren X."/>
        </authorList>
    </citation>
    <scope>NUCLEOTIDE SEQUENCE [LARGE SCALE GENOMIC DNA]</scope>
    <source>
        <strain evidence="7 8">SM1903</strain>
    </source>
</reference>
<dbReference type="Proteomes" id="UP000314011">
    <property type="component" value="Unassembled WGS sequence"/>
</dbReference>
<keyword evidence="3" id="KW-0808">Transferase</keyword>
<dbReference type="CDD" id="cd00082">
    <property type="entry name" value="HisKA"/>
    <property type="match status" value="1"/>
</dbReference>
<evidence type="ECO:0000259" key="6">
    <source>
        <dbReference type="SMART" id="SM00388"/>
    </source>
</evidence>
<dbReference type="PANTHER" id="PTHR43047">
    <property type="entry name" value="TWO-COMPONENT HISTIDINE PROTEIN KINASE"/>
    <property type="match status" value="1"/>
</dbReference>
<name>A0A5C5G728_9RHOB</name>
<dbReference type="InterPro" id="IPR003661">
    <property type="entry name" value="HisK_dim/P_dom"/>
</dbReference>
<dbReference type="Pfam" id="PF00512">
    <property type="entry name" value="HisKA"/>
    <property type="match status" value="1"/>
</dbReference>
<organism evidence="7 8">
    <name type="scientific">Pelagovum pacificum</name>
    <dbReference type="NCBI Taxonomy" id="2588711"/>
    <lineage>
        <taxon>Bacteria</taxon>
        <taxon>Pseudomonadati</taxon>
        <taxon>Pseudomonadota</taxon>
        <taxon>Alphaproteobacteria</taxon>
        <taxon>Rhodobacterales</taxon>
        <taxon>Paracoccaceae</taxon>
        <taxon>Pelagovum</taxon>
    </lineage>
</organism>
<keyword evidence="8" id="KW-1185">Reference proteome</keyword>
<feature type="transmembrane region" description="Helical" evidence="5">
    <location>
        <begin position="53"/>
        <end position="76"/>
    </location>
</feature>
<feature type="domain" description="Signal transduction histidine kinase dimerisation/phosphoacceptor" evidence="6">
    <location>
        <begin position="140"/>
        <end position="209"/>
    </location>
</feature>
<keyword evidence="5" id="KW-0472">Membrane</keyword>
<dbReference type="RefSeq" id="WP_140197606.1">
    <property type="nucleotide sequence ID" value="NZ_CP065916.1"/>
</dbReference>
<dbReference type="Gene3D" id="1.10.287.130">
    <property type="match status" value="1"/>
</dbReference>
<dbReference type="GO" id="GO:0000155">
    <property type="term" value="F:phosphorelay sensor kinase activity"/>
    <property type="evidence" value="ECO:0007669"/>
    <property type="project" value="InterPro"/>
</dbReference>
<feature type="transmembrane region" description="Helical" evidence="5">
    <location>
        <begin position="20"/>
        <end position="41"/>
    </location>
</feature>
<dbReference type="AlphaFoldDB" id="A0A5C5G728"/>
<keyword evidence="4 7" id="KW-0418">Kinase</keyword>
<gene>
    <name evidence="7" type="ORF">FHY64_19710</name>
</gene>
<dbReference type="SUPFAM" id="SSF47384">
    <property type="entry name" value="Homodimeric domain of signal transducing histidine kinase"/>
    <property type="match status" value="1"/>
</dbReference>
<evidence type="ECO:0000256" key="5">
    <source>
        <dbReference type="SAM" id="Phobius"/>
    </source>
</evidence>
<dbReference type="SMART" id="SM00388">
    <property type="entry name" value="HisKA"/>
    <property type="match status" value="1"/>
</dbReference>
<keyword evidence="5" id="KW-0812">Transmembrane</keyword>
<evidence type="ECO:0000313" key="7">
    <source>
        <dbReference type="EMBL" id="TNY30553.1"/>
    </source>
</evidence>
<evidence type="ECO:0000256" key="1">
    <source>
        <dbReference type="ARBA" id="ARBA00000085"/>
    </source>
</evidence>
<comment type="caution">
    <text evidence="7">The sequence shown here is derived from an EMBL/GenBank/DDBJ whole genome shotgun (WGS) entry which is preliminary data.</text>
</comment>
<sequence length="385" mass="40975">MRVYDAISRLGWPRSYRGKILLVSFVGVHVPMFGAVGYALIADGTSLGDHLDVLIAMLAATLAGTGATMFLMNALLEPVHAASRAAAGYLADRTVPRLPTRYTDGAGVLMASVQECITRLDATLTAAEYQCARIEDDRAARFRLLSGMRHDFRTPLTHIVGFAELMKSEACGPLGNSAYQKYAARIGASGHDLLQTLQSVLDFSDNEAAAGMAGESERFDIAGLAQQAISLEHLHADRRRLTLTFAGPREMPIGNLPGATRSLLGAMLHVGVLRAPRGGDVRLSLSDRPDGVGVDLSVPGGELRLEDVPAEQVHFFPGLRSTAGTTGTVAESSTPVTLHMALIDTLARVLGARLTMEQAPVQGYRISVLLPDRQPVADTPALAAE</sequence>
<accession>A0A5C5G728</accession>
<evidence type="ECO:0000313" key="8">
    <source>
        <dbReference type="Proteomes" id="UP000314011"/>
    </source>
</evidence>
<keyword evidence="5" id="KW-1133">Transmembrane helix</keyword>
<dbReference type="OrthoDB" id="9813151at2"/>
<evidence type="ECO:0000256" key="3">
    <source>
        <dbReference type="ARBA" id="ARBA00022679"/>
    </source>
</evidence>
<proteinExistence type="predicted"/>
<dbReference type="InterPro" id="IPR036097">
    <property type="entry name" value="HisK_dim/P_sf"/>
</dbReference>
<dbReference type="EC" id="2.7.13.3" evidence="2"/>
<dbReference type="EMBL" id="VFFF01000005">
    <property type="protein sequence ID" value="TNY30553.1"/>
    <property type="molecule type" value="Genomic_DNA"/>
</dbReference>